<dbReference type="GO" id="GO:0004525">
    <property type="term" value="F:ribonuclease III activity"/>
    <property type="evidence" value="ECO:0007669"/>
    <property type="project" value="InterPro"/>
</dbReference>
<dbReference type="Pfam" id="PF22935">
    <property type="entry name" value="RM44_endonuclase"/>
    <property type="match status" value="1"/>
</dbReference>
<dbReference type="GO" id="GO:0070125">
    <property type="term" value="P:mitochondrial translational elongation"/>
    <property type="evidence" value="ECO:0007669"/>
    <property type="project" value="TreeGrafter"/>
</dbReference>
<comment type="subcellular location">
    <subcellularLocation>
        <location evidence="1">Mitochondrion</location>
    </subcellularLocation>
</comment>
<protein>
    <recommendedName>
        <fullName evidence="8">Large ribosomal subunit protein mL44</fullName>
    </recommendedName>
</protein>
<keyword evidence="5" id="KW-0496">Mitochondrion</keyword>
<dbReference type="GO" id="GO:0070877">
    <property type="term" value="C:microprocessor complex"/>
    <property type="evidence" value="ECO:0007669"/>
    <property type="project" value="TreeGrafter"/>
</dbReference>
<dbReference type="GO" id="GO:0006396">
    <property type="term" value="P:RNA processing"/>
    <property type="evidence" value="ECO:0007669"/>
    <property type="project" value="InterPro"/>
</dbReference>
<dbReference type="PROSITE" id="PS50142">
    <property type="entry name" value="RNASE_3_2"/>
    <property type="match status" value="1"/>
</dbReference>
<evidence type="ECO:0000256" key="5">
    <source>
        <dbReference type="ARBA" id="ARBA00023128"/>
    </source>
</evidence>
<evidence type="ECO:0000256" key="1">
    <source>
        <dbReference type="ARBA" id="ARBA00004173"/>
    </source>
</evidence>
<dbReference type="GO" id="GO:0003725">
    <property type="term" value="F:double-stranded RNA binding"/>
    <property type="evidence" value="ECO:0007669"/>
    <property type="project" value="InterPro"/>
</dbReference>
<dbReference type="InterPro" id="IPR055189">
    <property type="entry name" value="RM44_endonuclase"/>
</dbReference>
<comment type="similarity">
    <text evidence="7">Belongs to the ribonuclease III family. Mitochondrion-specific ribosomal protein mL44 subfamily.</text>
</comment>
<dbReference type="InterPro" id="IPR044444">
    <property type="entry name" value="Ribosomal_mL44_DSRM_metazoa"/>
</dbReference>
<dbReference type="GO" id="GO:0005762">
    <property type="term" value="C:mitochondrial large ribosomal subunit"/>
    <property type="evidence" value="ECO:0007669"/>
    <property type="project" value="TreeGrafter"/>
</dbReference>
<feature type="domain" description="DRBM" evidence="10">
    <location>
        <begin position="238"/>
        <end position="308"/>
    </location>
</feature>
<dbReference type="Pfam" id="PF22892">
    <property type="entry name" value="DSRM_MRPL44"/>
    <property type="match status" value="1"/>
</dbReference>
<proteinExistence type="evidence at transcript level"/>
<keyword evidence="6" id="KW-0687">Ribonucleoprotein</keyword>
<feature type="domain" description="RNase III" evidence="11">
    <location>
        <begin position="80"/>
        <end position="209"/>
    </location>
</feature>
<dbReference type="InterPro" id="IPR014720">
    <property type="entry name" value="dsRBD_dom"/>
</dbReference>
<evidence type="ECO:0000259" key="10">
    <source>
        <dbReference type="PROSITE" id="PS50137"/>
    </source>
</evidence>
<evidence type="ECO:0000313" key="12">
    <source>
        <dbReference type="EMBL" id="SVE94509.1"/>
    </source>
</evidence>
<evidence type="ECO:0000256" key="6">
    <source>
        <dbReference type="ARBA" id="ARBA00023274"/>
    </source>
</evidence>
<reference evidence="12" key="1">
    <citation type="submission" date="2018-08" db="EMBL/GenBank/DDBJ databases">
        <authorList>
            <person name="Cornetti L."/>
        </authorList>
    </citation>
    <scope>NUCLEOTIDE SEQUENCE</scope>
    <source>
        <strain evidence="12">OM-SAIQ-clone2</strain>
    </source>
</reference>
<dbReference type="SMART" id="SM00535">
    <property type="entry name" value="RIBOc"/>
    <property type="match status" value="1"/>
</dbReference>
<evidence type="ECO:0000256" key="8">
    <source>
        <dbReference type="ARBA" id="ARBA00035187"/>
    </source>
</evidence>
<sequence>MAALVKTCLCRFGLVHKSFYTPVVATNLILKRTYKARWVAPTLKELKRRKDIENDRQGGEKIFHRSTFLEWNYNAEIFAFGNRIGETFDESVLRTALTHRSYIEQESARLTAVGMGSSLELKDNEDLAVRGSELISKFINGYLRAIFSRVPEELITAMHNYLTSTPTLEAVAKHIGLGDIILCSDFPCKPDTYVKSLKAVVAALAESSGEEKARIFVQDMIITQLYGQDVNELWNPKDPVGILTAILKREGKGEPEFRLIKHTGSNSILAVYHVGIYSDKNFVAEGAGETIDVAQEMAARDALKRFFHTEDSMSALPFGRQLKKVQSKIAQLENQPNLPLNQWSSEKVTSASQ</sequence>
<dbReference type="SUPFAM" id="SSF54768">
    <property type="entry name" value="dsRNA-binding domain-like"/>
    <property type="match status" value="1"/>
</dbReference>
<dbReference type="PROSITE" id="PS50137">
    <property type="entry name" value="DS_RBD"/>
    <property type="match status" value="1"/>
</dbReference>
<dbReference type="FunFam" id="1.10.1520.10:FF:000039">
    <property type="entry name" value="39S ribosomal protein L44, mitochondrial"/>
    <property type="match status" value="1"/>
</dbReference>
<evidence type="ECO:0000256" key="4">
    <source>
        <dbReference type="ARBA" id="ARBA00022980"/>
    </source>
</evidence>
<dbReference type="FunFam" id="3.30.160.20:FF:000037">
    <property type="entry name" value="39S ribosomal protein L44, mitochondrial"/>
    <property type="match status" value="1"/>
</dbReference>
<accession>A0A4Y7NMM4</accession>
<keyword evidence="4" id="KW-0689">Ribosomal protein</keyword>
<dbReference type="PANTHER" id="PTHR11207">
    <property type="entry name" value="RIBONUCLEASE III"/>
    <property type="match status" value="1"/>
</dbReference>
<keyword evidence="2 9" id="KW-0694">RNA-binding</keyword>
<evidence type="ECO:0000256" key="3">
    <source>
        <dbReference type="ARBA" id="ARBA00022946"/>
    </source>
</evidence>
<dbReference type="AlphaFoldDB" id="A0A4Y7NMM4"/>
<dbReference type="Gene3D" id="3.30.160.20">
    <property type="match status" value="1"/>
</dbReference>
<evidence type="ECO:0000259" key="11">
    <source>
        <dbReference type="PROSITE" id="PS50142"/>
    </source>
</evidence>
<keyword evidence="3" id="KW-0809">Transit peptide</keyword>
<dbReference type="CDD" id="cd00593">
    <property type="entry name" value="RIBOc"/>
    <property type="match status" value="1"/>
</dbReference>
<dbReference type="EMBL" id="LR024890">
    <property type="protein sequence ID" value="SVE94509.1"/>
    <property type="molecule type" value="mRNA"/>
</dbReference>
<dbReference type="SUPFAM" id="SSF69065">
    <property type="entry name" value="RNase III domain-like"/>
    <property type="match status" value="1"/>
</dbReference>
<dbReference type="PANTHER" id="PTHR11207:SF5">
    <property type="entry name" value="LARGE RIBOSOMAL SUBUNIT PROTEIN ML44"/>
    <property type="match status" value="1"/>
</dbReference>
<dbReference type="InterPro" id="IPR000999">
    <property type="entry name" value="RNase_III_dom"/>
</dbReference>
<name>A0A4Y7NMM4_9CRUS</name>
<dbReference type="Gene3D" id="1.10.1520.10">
    <property type="entry name" value="Ribonuclease III domain"/>
    <property type="match status" value="1"/>
</dbReference>
<organism evidence="12">
    <name type="scientific">Simocephalus serrulatus</name>
    <dbReference type="NCBI Taxonomy" id="117539"/>
    <lineage>
        <taxon>Eukaryota</taxon>
        <taxon>Metazoa</taxon>
        <taxon>Ecdysozoa</taxon>
        <taxon>Arthropoda</taxon>
        <taxon>Crustacea</taxon>
        <taxon>Branchiopoda</taxon>
        <taxon>Diplostraca</taxon>
        <taxon>Cladocera</taxon>
        <taxon>Anomopoda</taxon>
        <taxon>Daphniidae</taxon>
        <taxon>Simocephalus</taxon>
    </lineage>
</organism>
<evidence type="ECO:0000256" key="2">
    <source>
        <dbReference type="ARBA" id="ARBA00022884"/>
    </source>
</evidence>
<gene>
    <name evidence="12" type="primary">EOG090X0DYO</name>
</gene>
<dbReference type="CDD" id="cd19874">
    <property type="entry name" value="DSRM_MRPL44"/>
    <property type="match status" value="1"/>
</dbReference>
<dbReference type="InterPro" id="IPR036389">
    <property type="entry name" value="RNase_III_sf"/>
</dbReference>
<evidence type="ECO:0000256" key="7">
    <source>
        <dbReference type="ARBA" id="ARBA00024034"/>
    </source>
</evidence>
<evidence type="ECO:0000256" key="9">
    <source>
        <dbReference type="PROSITE-ProRule" id="PRU00266"/>
    </source>
</evidence>